<dbReference type="InterPro" id="IPR052159">
    <property type="entry name" value="Competence_DNA_uptake"/>
</dbReference>
<dbReference type="RefSeq" id="WP_184195285.1">
    <property type="nucleotide sequence ID" value="NZ_JACIIV010000004.1"/>
</dbReference>
<dbReference type="EMBL" id="JACIIV010000004">
    <property type="protein sequence ID" value="MBB6226482.1"/>
    <property type="molecule type" value="Genomic_DNA"/>
</dbReference>
<feature type="region of interest" description="Disordered" evidence="1">
    <location>
        <begin position="57"/>
        <end position="78"/>
    </location>
</feature>
<accession>A0A841LBF1</accession>
<dbReference type="Pfam" id="PF00753">
    <property type="entry name" value="Lactamase_B"/>
    <property type="match status" value="1"/>
</dbReference>
<gene>
    <name evidence="4" type="ORF">FHS79_000639</name>
</gene>
<dbReference type="PANTHER" id="PTHR30619">
    <property type="entry name" value="DNA INTERNALIZATION/COMPETENCE PROTEIN COMEC/REC2"/>
    <property type="match status" value="1"/>
</dbReference>
<evidence type="ECO:0000259" key="3">
    <source>
        <dbReference type="SMART" id="SM00849"/>
    </source>
</evidence>
<feature type="domain" description="Metallo-beta-lactamase" evidence="3">
    <location>
        <begin position="36"/>
        <end position="280"/>
    </location>
</feature>
<dbReference type="InterPro" id="IPR001279">
    <property type="entry name" value="Metallo-B-lactamas"/>
</dbReference>
<keyword evidence="2" id="KW-0732">Signal</keyword>
<dbReference type="Proteomes" id="UP000538147">
    <property type="component" value="Unassembled WGS sequence"/>
</dbReference>
<keyword evidence="4" id="KW-0378">Hydrolase</keyword>
<evidence type="ECO:0000313" key="4">
    <source>
        <dbReference type="EMBL" id="MBB6226482.1"/>
    </source>
</evidence>
<name>A0A841LBF1_9SPHN</name>
<dbReference type="InterPro" id="IPR036866">
    <property type="entry name" value="RibonucZ/Hydroxyglut_hydro"/>
</dbReference>
<feature type="compositionally biased region" description="Pro residues" evidence="1">
    <location>
        <begin position="64"/>
        <end position="75"/>
    </location>
</feature>
<feature type="chain" id="PRO_5032991644" evidence="2">
    <location>
        <begin position="25"/>
        <end position="363"/>
    </location>
</feature>
<proteinExistence type="predicted"/>
<evidence type="ECO:0000313" key="5">
    <source>
        <dbReference type="Proteomes" id="UP000538147"/>
    </source>
</evidence>
<organism evidence="4 5">
    <name type="scientific">Polymorphobacter multimanifer</name>
    <dbReference type="NCBI Taxonomy" id="1070431"/>
    <lineage>
        <taxon>Bacteria</taxon>
        <taxon>Pseudomonadati</taxon>
        <taxon>Pseudomonadota</taxon>
        <taxon>Alphaproteobacteria</taxon>
        <taxon>Sphingomonadales</taxon>
        <taxon>Sphingosinicellaceae</taxon>
        <taxon>Polymorphobacter</taxon>
    </lineage>
</organism>
<dbReference type="PANTHER" id="PTHR30619:SF1">
    <property type="entry name" value="RECOMBINATION PROTEIN 2"/>
    <property type="match status" value="1"/>
</dbReference>
<dbReference type="SUPFAM" id="SSF56281">
    <property type="entry name" value="Metallo-hydrolase/oxidoreductase"/>
    <property type="match status" value="1"/>
</dbReference>
<reference evidence="4 5" key="1">
    <citation type="submission" date="2020-08" db="EMBL/GenBank/DDBJ databases">
        <title>Genomic Encyclopedia of Type Strains, Phase IV (KMG-IV): sequencing the most valuable type-strain genomes for metagenomic binning, comparative biology and taxonomic classification.</title>
        <authorList>
            <person name="Goeker M."/>
        </authorList>
    </citation>
    <scope>NUCLEOTIDE SEQUENCE [LARGE SCALE GENOMIC DNA]</scope>
    <source>
        <strain evidence="4 5">DSM 102189</strain>
    </source>
</reference>
<dbReference type="GO" id="GO:0016787">
    <property type="term" value="F:hydrolase activity"/>
    <property type="evidence" value="ECO:0007669"/>
    <property type="project" value="UniProtKB-KW"/>
</dbReference>
<dbReference type="Gene3D" id="3.60.15.10">
    <property type="entry name" value="Ribonuclease Z/Hydroxyacylglutathione hydrolase-like"/>
    <property type="match status" value="1"/>
</dbReference>
<dbReference type="AlphaFoldDB" id="A0A841LBF1"/>
<evidence type="ECO:0000256" key="1">
    <source>
        <dbReference type="SAM" id="MobiDB-lite"/>
    </source>
</evidence>
<dbReference type="PROSITE" id="PS51257">
    <property type="entry name" value="PROKAR_LIPOPROTEIN"/>
    <property type="match status" value="1"/>
</dbReference>
<comment type="caution">
    <text evidence="4">The sequence shown here is derived from an EMBL/GenBank/DDBJ whole genome shotgun (WGS) entry which is preliminary data.</text>
</comment>
<sequence length="363" mass="38110">MTRIAPPMIALALAAGLACAPAAARDMRLIAIDVEGGAANLYITPGGKSLLIDTGFPTGMGGPRPAPGQARPPPGTSSAQRIVAAARAAGLSRIDHVLVTHYHADHVGGVFDLIPLIEIGEFIDHGPNREMPPPGTTPGPFAPVNSYPRYEAAIAGKPRRIMKAGDRLMIDGLEMTAVASDGDVLPREGRAGTTCEAAVTEERDGGEENWRSLGVLLRWGKARLLALGDATLRLENRLVCPRDRVGRVDLMFASNHGSENAGSEPLYRTLRPRVVIVSNGPTKGGDGSVLTRLGAMPDMALWQLHFANRSPEANTAPERIANTDAATDHNLVVTVSDTGAIAIANPRTGVTTRYSRRAAAGGG</sequence>
<dbReference type="SMART" id="SM00849">
    <property type="entry name" value="Lactamase_B"/>
    <property type="match status" value="1"/>
</dbReference>
<keyword evidence="5" id="KW-1185">Reference proteome</keyword>
<protein>
    <submittedName>
        <fullName evidence="4">Beta-lactamase superfamily II metal-dependent hydrolase</fullName>
    </submittedName>
</protein>
<evidence type="ECO:0000256" key="2">
    <source>
        <dbReference type="SAM" id="SignalP"/>
    </source>
</evidence>
<feature type="signal peptide" evidence="2">
    <location>
        <begin position="1"/>
        <end position="24"/>
    </location>
</feature>